<feature type="compositionally biased region" description="Basic residues" evidence="1">
    <location>
        <begin position="530"/>
        <end position="550"/>
    </location>
</feature>
<feature type="compositionally biased region" description="Basic and acidic residues" evidence="1">
    <location>
        <begin position="277"/>
        <end position="288"/>
    </location>
</feature>
<feature type="region of interest" description="Disordered" evidence="1">
    <location>
        <begin position="207"/>
        <end position="383"/>
    </location>
</feature>
<feature type="compositionally biased region" description="Basic residues" evidence="1">
    <location>
        <begin position="619"/>
        <end position="641"/>
    </location>
</feature>
<organism evidence="2 3">
    <name type="scientific">Scleropages formosus</name>
    <name type="common">Asian bonytongue</name>
    <name type="synonym">Osteoglossum formosum</name>
    <dbReference type="NCBI Taxonomy" id="113540"/>
    <lineage>
        <taxon>Eukaryota</taxon>
        <taxon>Metazoa</taxon>
        <taxon>Chordata</taxon>
        <taxon>Craniata</taxon>
        <taxon>Vertebrata</taxon>
        <taxon>Euteleostomi</taxon>
        <taxon>Actinopterygii</taxon>
        <taxon>Neopterygii</taxon>
        <taxon>Teleostei</taxon>
        <taxon>Osteoglossocephala</taxon>
        <taxon>Osteoglossomorpha</taxon>
        <taxon>Osteoglossiformes</taxon>
        <taxon>Osteoglossidae</taxon>
        <taxon>Scleropages</taxon>
    </lineage>
</organism>
<feature type="compositionally biased region" description="Acidic residues" evidence="1">
    <location>
        <begin position="597"/>
        <end position="613"/>
    </location>
</feature>
<feature type="compositionally biased region" description="Low complexity" evidence="1">
    <location>
        <begin position="343"/>
        <end position="355"/>
    </location>
</feature>
<feature type="compositionally biased region" description="Basic and acidic residues" evidence="1">
    <location>
        <begin position="575"/>
        <end position="596"/>
    </location>
</feature>
<feature type="compositionally biased region" description="Acidic residues" evidence="1">
    <location>
        <begin position="260"/>
        <end position="272"/>
    </location>
</feature>
<dbReference type="Proteomes" id="UP000034805">
    <property type="component" value="Unassembled WGS sequence"/>
</dbReference>
<dbReference type="EMBL" id="JARO02002140">
    <property type="protein sequence ID" value="KPP73426.1"/>
    <property type="molecule type" value="Genomic_DNA"/>
</dbReference>
<feature type="compositionally biased region" description="Basic and acidic residues" evidence="1">
    <location>
        <begin position="462"/>
        <end position="482"/>
    </location>
</feature>
<evidence type="ECO:0000256" key="1">
    <source>
        <dbReference type="SAM" id="MobiDB-lite"/>
    </source>
</evidence>
<feature type="region of interest" description="Disordered" evidence="1">
    <location>
        <begin position="448"/>
        <end position="641"/>
    </location>
</feature>
<comment type="caution">
    <text evidence="2">The sequence shown here is derived from an EMBL/GenBank/DDBJ whole genome shotgun (WGS) entry which is preliminary data.</text>
</comment>
<reference evidence="2 3" key="1">
    <citation type="submission" date="2015-08" db="EMBL/GenBank/DDBJ databases">
        <title>The genome of the Asian arowana (Scleropages formosus).</title>
        <authorList>
            <person name="Tan M.H."/>
            <person name="Gan H.M."/>
            <person name="Croft L.J."/>
            <person name="Austin C.M."/>
        </authorList>
    </citation>
    <scope>NUCLEOTIDE SEQUENCE [LARGE SCALE GENOMIC DNA]</scope>
    <source>
        <strain evidence="2">Aro1</strain>
    </source>
</reference>
<feature type="compositionally biased region" description="Acidic residues" evidence="1">
    <location>
        <begin position="356"/>
        <end position="370"/>
    </location>
</feature>
<dbReference type="InterPro" id="IPR029625">
    <property type="entry name" value="FAM169"/>
</dbReference>
<name>A0A0P7UU64_SCLFO</name>
<sequence length="641" mass="71397">MLNSTINSLYPCISQVCEQYLRKYPADEDLLWEVEGVGGPFQRSEIASKIKSMSTRVNHHAAVDASLQDTDENETLMDEETTTPRSMIISEEVMEDVVVLKQVKVTEGMYLGCLEYVEASVHTVNELRRKRLREDSEDKEIIPEKINRVVDVIKEPALQVEEEQLVPTDEEALVVVTPEVHAQDEAQAVEVELEQKVEPEQVNGELISSLGEEEPVSNEVSGDLSPIEEEEKEGHKDENMEEEATLEALESKDAVAAAPEEPDEGLTEELEEASSIVEKEVSSPKEVVHSSIEGMSLSGGNEGPLQMENKTPLTAEDKVSLQIDKDPVSGEGEGDVSLITRQEVPSQAEVSSVSVEEGEEMVKDEDEPEPEAPALKVPDENVAVPSEIMPVEEAVNEELTSGSEPVEMVDGAAEPCSSVDSAEEEQMVTAVDIDQDTVLLVGLKEVSYQQSTVNENNQESIEEMKHKGGNASEKEDETKSENEIEDNVEIMKEDTNKKEQEASVMEQEPESPEKSSDETTEPPVVDMRVLRRKTKQIQPKSKRKSKRKKGVYYSDEANQAEASEEPDEDNEEEALEPKVETAEAKTVEVEEERTTTTEEEAEERSSDDEDDPPVVDRRVLRRKTKIIHSTPRIKAKRRSKT</sequence>
<protein>
    <submittedName>
        <fullName evidence="2">Uncharacterized protein</fullName>
    </submittedName>
</protein>
<feature type="compositionally biased region" description="Basic and acidic residues" evidence="1">
    <location>
        <begin position="315"/>
        <end position="328"/>
    </location>
</feature>
<feature type="compositionally biased region" description="Acidic residues" evidence="1">
    <location>
        <begin position="562"/>
        <end position="574"/>
    </location>
</feature>
<dbReference type="PANTHER" id="PTHR22442:SF3">
    <property type="entry name" value="SOLUBLE LAMIN-ASSOCIATED PROTEIN OF 75 KDA"/>
    <property type="match status" value="1"/>
</dbReference>
<accession>A0A0P7UU64</accession>
<feature type="compositionally biased region" description="Polar residues" evidence="1">
    <location>
        <begin position="448"/>
        <end position="459"/>
    </location>
</feature>
<dbReference type="PANTHER" id="PTHR22442">
    <property type="match status" value="1"/>
</dbReference>
<evidence type="ECO:0000313" key="3">
    <source>
        <dbReference type="Proteomes" id="UP000034805"/>
    </source>
</evidence>
<dbReference type="AlphaFoldDB" id="A0A0P7UU64"/>
<proteinExistence type="predicted"/>
<evidence type="ECO:0000313" key="2">
    <source>
        <dbReference type="EMBL" id="KPP73426.1"/>
    </source>
</evidence>
<gene>
    <name evidence="2" type="ORF">Z043_107488</name>
</gene>
<feature type="compositionally biased region" description="Basic and acidic residues" evidence="1">
    <location>
        <begin position="489"/>
        <end position="501"/>
    </location>
</feature>
<feature type="region of interest" description="Disordered" evidence="1">
    <location>
        <begin position="397"/>
        <end position="425"/>
    </location>
</feature>